<accession>A0A1W0WDR7</accession>
<keyword evidence="2" id="KW-1185">Reference proteome</keyword>
<protein>
    <submittedName>
        <fullName evidence="1">Uncharacterized protein</fullName>
    </submittedName>
</protein>
<reference evidence="2" key="1">
    <citation type="submission" date="2017-01" db="EMBL/GenBank/DDBJ databases">
        <title>Comparative genomics of anhydrobiosis in the tardigrade Hypsibius dujardini.</title>
        <authorList>
            <person name="Yoshida Y."/>
            <person name="Koutsovoulos G."/>
            <person name="Laetsch D."/>
            <person name="Stevens L."/>
            <person name="Kumar S."/>
            <person name="Horikawa D."/>
            <person name="Ishino K."/>
            <person name="Komine S."/>
            <person name="Tomita M."/>
            <person name="Blaxter M."/>
            <person name="Arakawa K."/>
        </authorList>
    </citation>
    <scope>NUCLEOTIDE SEQUENCE [LARGE SCALE GENOMIC DNA]</scope>
    <source>
        <strain evidence="2">Z151</strain>
    </source>
</reference>
<sequence>MANTWFSAELDSFVLKIETPVPLTTVTTTWTSPLSRSRSRSQQTYRNTETDPLECVYGSLSTTRRYNRFRRHNRRPHPCQSLQEEDEAFQEYTEAISRGEEATFSIRVIVATNTFVLSVGRLPR</sequence>
<evidence type="ECO:0000313" key="2">
    <source>
        <dbReference type="Proteomes" id="UP000192578"/>
    </source>
</evidence>
<dbReference type="EMBL" id="MTYJ01000127">
    <property type="protein sequence ID" value="OQV13307.1"/>
    <property type="molecule type" value="Genomic_DNA"/>
</dbReference>
<gene>
    <name evidence="1" type="ORF">BV898_12515</name>
</gene>
<comment type="caution">
    <text evidence="1">The sequence shown here is derived from an EMBL/GenBank/DDBJ whole genome shotgun (WGS) entry which is preliminary data.</text>
</comment>
<organism evidence="1 2">
    <name type="scientific">Hypsibius exemplaris</name>
    <name type="common">Freshwater tardigrade</name>
    <dbReference type="NCBI Taxonomy" id="2072580"/>
    <lineage>
        <taxon>Eukaryota</taxon>
        <taxon>Metazoa</taxon>
        <taxon>Ecdysozoa</taxon>
        <taxon>Tardigrada</taxon>
        <taxon>Eutardigrada</taxon>
        <taxon>Parachela</taxon>
        <taxon>Hypsibioidea</taxon>
        <taxon>Hypsibiidae</taxon>
        <taxon>Hypsibius</taxon>
    </lineage>
</organism>
<name>A0A1W0WDR7_HYPEX</name>
<proteinExistence type="predicted"/>
<dbReference type="Proteomes" id="UP000192578">
    <property type="component" value="Unassembled WGS sequence"/>
</dbReference>
<dbReference type="AlphaFoldDB" id="A0A1W0WDR7"/>
<dbReference type="OrthoDB" id="1729737at2759"/>
<evidence type="ECO:0000313" key="1">
    <source>
        <dbReference type="EMBL" id="OQV13307.1"/>
    </source>
</evidence>